<evidence type="ECO:0000259" key="3">
    <source>
        <dbReference type="PROSITE" id="PS50930"/>
    </source>
</evidence>
<dbReference type="GO" id="GO:0003677">
    <property type="term" value="F:DNA binding"/>
    <property type="evidence" value="ECO:0007669"/>
    <property type="project" value="UniProtKB-KW"/>
</dbReference>
<dbReference type="Pfam" id="PF04397">
    <property type="entry name" value="LytTR"/>
    <property type="match status" value="1"/>
</dbReference>
<dbReference type="SMART" id="SM00448">
    <property type="entry name" value="REC"/>
    <property type="match status" value="1"/>
</dbReference>
<sequence>MKIAYCEDEKIQKEILEESLGRWGKTDLVWYESAEQMLFECDGRYPFDLIILDIQMKKQNGMELARRIRQTDAQVPILFLTAMKEYVFEGYEVKALRYLIKPVQDEALFAILDEIQSADQRYVLLNGSRINLNDLIYVEAEAHYCHLVFEDHRQKEKIGIRELKAMLDETFVMIHRSYLVNIAKVDQIRREDLSAGSFTLPIARSQLKIVNEAFIRYNKGTRL</sequence>
<comment type="caution">
    <text evidence="4">The sequence shown here is derived from an EMBL/GenBank/DDBJ whole genome shotgun (WGS) entry which is preliminary data.</text>
</comment>
<name>A0A412FZH1_9FIRM</name>
<protein>
    <submittedName>
        <fullName evidence="4">DNA-binding response regulator</fullName>
    </submittedName>
</protein>
<dbReference type="Pfam" id="PF00072">
    <property type="entry name" value="Response_reg"/>
    <property type="match status" value="1"/>
</dbReference>
<feature type="domain" description="HTH LytTR-type" evidence="3">
    <location>
        <begin position="130"/>
        <end position="216"/>
    </location>
</feature>
<dbReference type="PANTHER" id="PTHR37299">
    <property type="entry name" value="TRANSCRIPTIONAL REGULATOR-RELATED"/>
    <property type="match status" value="1"/>
</dbReference>
<proteinExistence type="predicted"/>
<keyword evidence="5" id="KW-1185">Reference proteome</keyword>
<feature type="modified residue" description="4-aspartylphosphate" evidence="1">
    <location>
        <position position="53"/>
    </location>
</feature>
<dbReference type="SMART" id="SM00850">
    <property type="entry name" value="LytTR"/>
    <property type="match status" value="1"/>
</dbReference>
<dbReference type="InterPro" id="IPR001789">
    <property type="entry name" value="Sig_transdc_resp-reg_receiver"/>
</dbReference>
<dbReference type="InterPro" id="IPR011006">
    <property type="entry name" value="CheY-like_superfamily"/>
</dbReference>
<dbReference type="Proteomes" id="UP000284178">
    <property type="component" value="Unassembled WGS sequence"/>
</dbReference>
<dbReference type="PANTHER" id="PTHR37299:SF1">
    <property type="entry name" value="STAGE 0 SPORULATION PROTEIN A HOMOLOG"/>
    <property type="match status" value="1"/>
</dbReference>
<evidence type="ECO:0000313" key="4">
    <source>
        <dbReference type="EMBL" id="RGR73585.1"/>
    </source>
</evidence>
<dbReference type="PROSITE" id="PS50110">
    <property type="entry name" value="RESPONSE_REGULATORY"/>
    <property type="match status" value="1"/>
</dbReference>
<evidence type="ECO:0000259" key="2">
    <source>
        <dbReference type="PROSITE" id="PS50110"/>
    </source>
</evidence>
<dbReference type="GeneID" id="83015769"/>
<dbReference type="Gene3D" id="3.40.50.2300">
    <property type="match status" value="1"/>
</dbReference>
<dbReference type="RefSeq" id="WP_117895137.1">
    <property type="nucleotide sequence ID" value="NZ_CABJCV010000011.1"/>
</dbReference>
<accession>A0A412FZH1</accession>
<feature type="domain" description="Response regulatory" evidence="2">
    <location>
        <begin position="2"/>
        <end position="116"/>
    </location>
</feature>
<evidence type="ECO:0000256" key="1">
    <source>
        <dbReference type="PROSITE-ProRule" id="PRU00169"/>
    </source>
</evidence>
<dbReference type="Gene3D" id="2.40.50.1020">
    <property type="entry name" value="LytTr DNA-binding domain"/>
    <property type="match status" value="1"/>
</dbReference>
<dbReference type="SUPFAM" id="SSF52172">
    <property type="entry name" value="CheY-like"/>
    <property type="match status" value="1"/>
</dbReference>
<keyword evidence="1" id="KW-0597">Phosphoprotein</keyword>
<dbReference type="PROSITE" id="PS50930">
    <property type="entry name" value="HTH_LYTTR"/>
    <property type="match status" value="1"/>
</dbReference>
<dbReference type="GO" id="GO:0000156">
    <property type="term" value="F:phosphorelay response regulator activity"/>
    <property type="evidence" value="ECO:0007669"/>
    <property type="project" value="InterPro"/>
</dbReference>
<evidence type="ECO:0000313" key="5">
    <source>
        <dbReference type="Proteomes" id="UP000284178"/>
    </source>
</evidence>
<dbReference type="AlphaFoldDB" id="A0A412FZH1"/>
<dbReference type="InterPro" id="IPR007492">
    <property type="entry name" value="LytTR_DNA-bd_dom"/>
</dbReference>
<organism evidence="4 5">
    <name type="scientific">Holdemania filiformis</name>
    <dbReference type="NCBI Taxonomy" id="61171"/>
    <lineage>
        <taxon>Bacteria</taxon>
        <taxon>Bacillati</taxon>
        <taxon>Bacillota</taxon>
        <taxon>Erysipelotrichia</taxon>
        <taxon>Erysipelotrichales</taxon>
        <taxon>Erysipelotrichaceae</taxon>
        <taxon>Holdemania</taxon>
    </lineage>
</organism>
<dbReference type="InterPro" id="IPR046947">
    <property type="entry name" value="LytR-like"/>
</dbReference>
<keyword evidence="4" id="KW-0238">DNA-binding</keyword>
<dbReference type="EMBL" id="QRUP01000011">
    <property type="protein sequence ID" value="RGR73585.1"/>
    <property type="molecule type" value="Genomic_DNA"/>
</dbReference>
<gene>
    <name evidence="4" type="ORF">DWY25_10195</name>
</gene>
<reference evidence="4 5" key="1">
    <citation type="submission" date="2018-08" db="EMBL/GenBank/DDBJ databases">
        <title>A genome reference for cultivated species of the human gut microbiota.</title>
        <authorList>
            <person name="Zou Y."/>
            <person name="Xue W."/>
            <person name="Luo G."/>
        </authorList>
    </citation>
    <scope>NUCLEOTIDE SEQUENCE [LARGE SCALE GENOMIC DNA]</scope>
    <source>
        <strain evidence="4 5">AF24-29</strain>
    </source>
</reference>